<feature type="transmembrane region" description="Helical" evidence="1">
    <location>
        <begin position="15"/>
        <end position="34"/>
    </location>
</feature>
<keyword evidence="1" id="KW-0472">Membrane</keyword>
<feature type="transmembrane region" description="Helical" evidence="1">
    <location>
        <begin position="123"/>
        <end position="142"/>
    </location>
</feature>
<comment type="caution">
    <text evidence="2">The sequence shown here is derived from an EMBL/GenBank/DDBJ whole genome shotgun (WGS) entry which is preliminary data.</text>
</comment>
<name>A0AAN6GZ81_9PEZI</name>
<evidence type="ECO:0000313" key="3">
    <source>
        <dbReference type="Proteomes" id="UP001175353"/>
    </source>
</evidence>
<evidence type="ECO:0000313" key="2">
    <source>
        <dbReference type="EMBL" id="KAK0951106.1"/>
    </source>
</evidence>
<dbReference type="EMBL" id="JAUJLE010000730">
    <property type="protein sequence ID" value="KAK0951106.1"/>
    <property type="molecule type" value="Genomic_DNA"/>
</dbReference>
<keyword evidence="1" id="KW-0812">Transmembrane</keyword>
<keyword evidence="3" id="KW-1185">Reference proteome</keyword>
<proteinExistence type="predicted"/>
<feature type="transmembrane region" description="Helical" evidence="1">
    <location>
        <begin position="196"/>
        <end position="226"/>
    </location>
</feature>
<sequence>MEIGLPVNYLGAITFWLYILAALGLTILAIYTLASQRPPHDGAQVERRKLTLRFSALAVISFCTLSVNMLRVLIQSYTQWSKRLPSAYDRAHHGLLTRIWTWSITSTLFRDFGEAIVADQARYIWVLTALLATFSVCSYMGVEGRRRNIPQLCAFFALSQILPISFAQILFYIALIRQPPGDRPIRVRSLPSALVLVLYSFGLSVATQVAGTAMLMPLILVTRLLLLAQLLLTRTGTEEMKRTTASLMQYPSVVIAQLLIVRQVYLSLQEHSLMDIGTALTSHPAVSTLGCDLIISVISFAAWECSDPLMSGDVSSDSKEAS</sequence>
<gene>
    <name evidence="2" type="ORF">LTR91_025197</name>
</gene>
<feature type="transmembrane region" description="Helical" evidence="1">
    <location>
        <begin position="54"/>
        <end position="74"/>
    </location>
</feature>
<organism evidence="2 3">
    <name type="scientific">Friedmanniomyces endolithicus</name>
    <dbReference type="NCBI Taxonomy" id="329885"/>
    <lineage>
        <taxon>Eukaryota</taxon>
        <taxon>Fungi</taxon>
        <taxon>Dikarya</taxon>
        <taxon>Ascomycota</taxon>
        <taxon>Pezizomycotina</taxon>
        <taxon>Dothideomycetes</taxon>
        <taxon>Dothideomycetidae</taxon>
        <taxon>Mycosphaerellales</taxon>
        <taxon>Teratosphaeriaceae</taxon>
        <taxon>Friedmanniomyces</taxon>
    </lineage>
</organism>
<feature type="transmembrane region" description="Helical" evidence="1">
    <location>
        <begin position="154"/>
        <end position="176"/>
    </location>
</feature>
<keyword evidence="1" id="KW-1133">Transmembrane helix</keyword>
<evidence type="ECO:0000256" key="1">
    <source>
        <dbReference type="SAM" id="Phobius"/>
    </source>
</evidence>
<dbReference type="Proteomes" id="UP001175353">
    <property type="component" value="Unassembled WGS sequence"/>
</dbReference>
<accession>A0AAN6GZ81</accession>
<reference evidence="2" key="1">
    <citation type="submission" date="2023-06" db="EMBL/GenBank/DDBJ databases">
        <title>Black Yeasts Isolated from many extreme environments.</title>
        <authorList>
            <person name="Coleine C."/>
            <person name="Stajich J.E."/>
            <person name="Selbmann L."/>
        </authorList>
    </citation>
    <scope>NUCLEOTIDE SEQUENCE</scope>
    <source>
        <strain evidence="2">CCFEE 5200</strain>
    </source>
</reference>
<protein>
    <submittedName>
        <fullName evidence="2">Uncharacterized protein</fullName>
    </submittedName>
</protein>
<dbReference type="AlphaFoldDB" id="A0AAN6GZ81"/>